<comment type="similarity">
    <text evidence="1">Belongs to the PPP4R2 family.</text>
</comment>
<dbReference type="GO" id="GO:0005634">
    <property type="term" value="C:nucleus"/>
    <property type="evidence" value="ECO:0007669"/>
    <property type="project" value="TreeGrafter"/>
</dbReference>
<protein>
    <recommendedName>
        <fullName evidence="5">Serine/threonine-protein phosphatase 4 regulatory subunit 2</fullName>
    </recommendedName>
</protein>
<evidence type="ECO:0000256" key="1">
    <source>
        <dbReference type="ARBA" id="ARBA00009207"/>
    </source>
</evidence>
<dbReference type="GO" id="GO:0030289">
    <property type="term" value="C:protein phosphatase 4 complex"/>
    <property type="evidence" value="ECO:0007669"/>
    <property type="project" value="InterPro"/>
</dbReference>
<feature type="compositionally biased region" description="Basic and acidic residues" evidence="2">
    <location>
        <begin position="318"/>
        <end position="335"/>
    </location>
</feature>
<evidence type="ECO:0008006" key="5">
    <source>
        <dbReference type="Google" id="ProtNLM"/>
    </source>
</evidence>
<proteinExistence type="inferred from homology"/>
<reference evidence="3 4" key="1">
    <citation type="journal article" date="2020" name="IScience">
        <title>Genome Sequencing of the Endangered Kingdonia uniflora (Circaeasteraceae, Ranunculales) Reveals Potential Mechanisms of Evolutionary Specialization.</title>
        <authorList>
            <person name="Sun Y."/>
            <person name="Deng T."/>
            <person name="Zhang A."/>
            <person name="Moore M.J."/>
            <person name="Landis J.B."/>
            <person name="Lin N."/>
            <person name="Zhang H."/>
            <person name="Zhang X."/>
            <person name="Huang J."/>
            <person name="Zhang X."/>
            <person name="Sun H."/>
            <person name="Wang H."/>
        </authorList>
    </citation>
    <scope>NUCLEOTIDE SEQUENCE [LARGE SCALE GENOMIC DNA]</scope>
    <source>
        <strain evidence="3">TB1705</strain>
        <tissue evidence="3">Leaf</tissue>
    </source>
</reference>
<dbReference type="AlphaFoldDB" id="A0A7J7N621"/>
<feature type="compositionally biased region" description="Acidic residues" evidence="2">
    <location>
        <begin position="211"/>
        <end position="220"/>
    </location>
</feature>
<organism evidence="3 4">
    <name type="scientific">Kingdonia uniflora</name>
    <dbReference type="NCBI Taxonomy" id="39325"/>
    <lineage>
        <taxon>Eukaryota</taxon>
        <taxon>Viridiplantae</taxon>
        <taxon>Streptophyta</taxon>
        <taxon>Embryophyta</taxon>
        <taxon>Tracheophyta</taxon>
        <taxon>Spermatophyta</taxon>
        <taxon>Magnoliopsida</taxon>
        <taxon>Ranunculales</taxon>
        <taxon>Circaeasteraceae</taxon>
        <taxon>Kingdonia</taxon>
    </lineage>
</organism>
<feature type="compositionally biased region" description="Basic and acidic residues" evidence="2">
    <location>
        <begin position="221"/>
        <end position="237"/>
    </location>
</feature>
<comment type="caution">
    <text evidence="3">The sequence shown here is derived from an EMBL/GenBank/DDBJ whole genome shotgun (WGS) entry which is preliminary data.</text>
</comment>
<evidence type="ECO:0000256" key="2">
    <source>
        <dbReference type="SAM" id="MobiDB-lite"/>
    </source>
</evidence>
<keyword evidence="4" id="KW-1185">Reference proteome</keyword>
<accession>A0A7J7N621</accession>
<gene>
    <name evidence="3" type="ORF">GIB67_013283</name>
</gene>
<evidence type="ECO:0000313" key="4">
    <source>
        <dbReference type="Proteomes" id="UP000541444"/>
    </source>
</evidence>
<dbReference type="OrthoDB" id="341898at2759"/>
<evidence type="ECO:0000313" key="3">
    <source>
        <dbReference type="EMBL" id="KAF6162669.1"/>
    </source>
</evidence>
<feature type="compositionally biased region" description="Low complexity" evidence="2">
    <location>
        <begin position="301"/>
        <end position="317"/>
    </location>
</feature>
<sequence length="335" mass="36727">MLENSNVRKDGFRTSIGVEIDIDGLKIPTERKVPRATDFVSRVGEDASESSRPWSHEGIAIMAREVYPIDVTNQKFQSKDNTTKSRNPWKDDGGFTGSITELQWIAPIKDGTESTIGFNGEVVDFVELCSFIDGPPFTLQRLCEILLDARSVYSNLSKLALALEKNLLVTSSLTICMDPYPSPPYDKLGKGSLESLPISTSPTQGGVEAMEVADEDEEMTDAEKMDEDNKNESKEDSVDNGNNSESKEFVDDADKKNHKAKYEADKKEEGSVDEVNKESVDEAEKEKNKESASTPIPGNTTSAISETSSGQSTSSNEISKDDPSPSSDDLHYTSL</sequence>
<dbReference type="InterPro" id="IPR015267">
    <property type="entry name" value="PPP4R2"/>
</dbReference>
<dbReference type="EMBL" id="JACGCM010001018">
    <property type="protein sequence ID" value="KAF6162669.1"/>
    <property type="molecule type" value="Genomic_DNA"/>
</dbReference>
<dbReference type="PANTHER" id="PTHR16487:SF0">
    <property type="entry name" value="PROTEIN PHOSPHATASE 4 REGULATORY SUBUNIT 2-RELATED"/>
    <property type="match status" value="1"/>
</dbReference>
<dbReference type="PANTHER" id="PTHR16487">
    <property type="entry name" value="PPP4R2-RELATED PROTEIN"/>
    <property type="match status" value="1"/>
</dbReference>
<feature type="region of interest" description="Disordered" evidence="2">
    <location>
        <begin position="186"/>
        <end position="335"/>
    </location>
</feature>
<dbReference type="GO" id="GO:0019888">
    <property type="term" value="F:protein phosphatase regulator activity"/>
    <property type="evidence" value="ECO:0007669"/>
    <property type="project" value="InterPro"/>
</dbReference>
<dbReference type="GO" id="GO:0005737">
    <property type="term" value="C:cytoplasm"/>
    <property type="evidence" value="ECO:0007669"/>
    <property type="project" value="TreeGrafter"/>
</dbReference>
<name>A0A7J7N621_9MAGN</name>
<dbReference type="Pfam" id="PF09184">
    <property type="entry name" value="PPP4R2"/>
    <property type="match status" value="1"/>
</dbReference>
<feature type="compositionally biased region" description="Basic and acidic residues" evidence="2">
    <location>
        <begin position="245"/>
        <end position="290"/>
    </location>
</feature>
<dbReference type="Proteomes" id="UP000541444">
    <property type="component" value="Unassembled WGS sequence"/>
</dbReference>